<evidence type="ECO:0000256" key="2">
    <source>
        <dbReference type="ARBA" id="ARBA00022801"/>
    </source>
</evidence>
<feature type="domain" description="BD-FAE-like" evidence="4">
    <location>
        <begin position="81"/>
        <end position="266"/>
    </location>
</feature>
<dbReference type="SUPFAM" id="SSF53474">
    <property type="entry name" value="alpha/beta-Hydrolases"/>
    <property type="match status" value="1"/>
</dbReference>
<keyword evidence="3" id="KW-0732">Signal</keyword>
<dbReference type="PANTHER" id="PTHR48081">
    <property type="entry name" value="AB HYDROLASE SUPERFAMILY PROTEIN C4A8.06C"/>
    <property type="match status" value="1"/>
</dbReference>
<dbReference type="PATRIC" id="fig|745411.4.peg.24"/>
<reference evidence="5 6" key="1">
    <citation type="journal article" date="2012" name="J. Bacteriol.">
        <title>Genome Sequence of Gallaecimonas xiamenensis Type Strain 3-C-1.</title>
        <authorList>
            <person name="Lai Q."/>
            <person name="Wang L."/>
            <person name="Wang W."/>
            <person name="Shao Z."/>
        </authorList>
    </citation>
    <scope>NUCLEOTIDE SEQUENCE [LARGE SCALE GENOMIC DNA]</scope>
    <source>
        <strain evidence="5 6">3-C-1</strain>
    </source>
</reference>
<dbReference type="Pfam" id="PF20434">
    <property type="entry name" value="BD-FAE"/>
    <property type="match status" value="1"/>
</dbReference>
<evidence type="ECO:0000313" key="6">
    <source>
        <dbReference type="Proteomes" id="UP000006755"/>
    </source>
</evidence>
<keyword evidence="2" id="KW-0378">Hydrolase</keyword>
<gene>
    <name evidence="5" type="ORF">B3C1_00175</name>
</gene>
<dbReference type="RefSeq" id="WP_008482094.1">
    <property type="nucleotide sequence ID" value="NZ_AMRI01000001.1"/>
</dbReference>
<comment type="similarity">
    <text evidence="1">Belongs to the 'GDXG' lipolytic enzyme family.</text>
</comment>
<feature type="signal peptide" evidence="3">
    <location>
        <begin position="1"/>
        <end position="27"/>
    </location>
</feature>
<keyword evidence="6" id="KW-1185">Reference proteome</keyword>
<dbReference type="Gene3D" id="3.40.50.1820">
    <property type="entry name" value="alpha/beta hydrolase"/>
    <property type="match status" value="1"/>
</dbReference>
<dbReference type="InterPro" id="IPR002168">
    <property type="entry name" value="Lipase_GDXG_HIS_AS"/>
</dbReference>
<proteinExistence type="inferred from homology"/>
<evidence type="ECO:0000313" key="5">
    <source>
        <dbReference type="EMBL" id="EKE77829.1"/>
    </source>
</evidence>
<comment type="caution">
    <text evidence="5">The sequence shown here is derived from an EMBL/GenBank/DDBJ whole genome shotgun (WGS) entry which is preliminary data.</text>
</comment>
<dbReference type="STRING" id="745411.B3C1_00175"/>
<name>K2K4F9_9GAMM</name>
<dbReference type="InterPro" id="IPR049492">
    <property type="entry name" value="BD-FAE-like_dom"/>
</dbReference>
<dbReference type="InterPro" id="IPR029058">
    <property type="entry name" value="AB_hydrolase_fold"/>
</dbReference>
<organism evidence="5 6">
    <name type="scientific">Gallaecimonas xiamenensis 3-C-1</name>
    <dbReference type="NCBI Taxonomy" id="745411"/>
    <lineage>
        <taxon>Bacteria</taxon>
        <taxon>Pseudomonadati</taxon>
        <taxon>Pseudomonadota</taxon>
        <taxon>Gammaproteobacteria</taxon>
        <taxon>Enterobacterales</taxon>
        <taxon>Gallaecimonadaceae</taxon>
        <taxon>Gallaecimonas</taxon>
    </lineage>
</organism>
<dbReference type="InterPro" id="IPR050300">
    <property type="entry name" value="GDXG_lipolytic_enzyme"/>
</dbReference>
<evidence type="ECO:0000256" key="1">
    <source>
        <dbReference type="ARBA" id="ARBA00010515"/>
    </source>
</evidence>
<dbReference type="EMBL" id="AMRI01000001">
    <property type="protein sequence ID" value="EKE77829.1"/>
    <property type="molecule type" value="Genomic_DNA"/>
</dbReference>
<accession>K2K4F9</accession>
<evidence type="ECO:0000256" key="3">
    <source>
        <dbReference type="SAM" id="SignalP"/>
    </source>
</evidence>
<dbReference type="AlphaFoldDB" id="K2K4F9"/>
<protein>
    <submittedName>
        <fullName evidence="5">Esterase/lipase-like protein</fullName>
    </submittedName>
</protein>
<feature type="chain" id="PRO_5003859636" evidence="3">
    <location>
        <begin position="28"/>
        <end position="328"/>
    </location>
</feature>
<sequence>MTRCKSPSLFFWAWCLLCPLLLGQAKAQDRLVDDSYSPAERLARYQGANPELRLPVLRFSQGQQVLFERPYRQLGQRQLRLDLFKAVSAKAANPGIVLVHGGGWRAGDKSHFYALANLLAQRGYVVLLPQYRLSIEAPYPAGLEDVNQAILWAKAHAKDIGLDPSRLALGGGSSGGQMAALLANTAHLPLFKPQGQGDTQVMALVDLDGVLDFTSPLALAHENKNGSRSAAALWLGGSFEAVPQRWRQASAVSHLSAQSPPALVISSGQGRFTAGKEAFFNGLDRFGVAHRYLELDTVHPFWLFDPYLDQVAKAVDDFLRQQGQGEAN</sequence>
<evidence type="ECO:0000259" key="4">
    <source>
        <dbReference type="Pfam" id="PF20434"/>
    </source>
</evidence>
<dbReference type="PROSITE" id="PS01173">
    <property type="entry name" value="LIPASE_GDXG_HIS"/>
    <property type="match status" value="1"/>
</dbReference>
<dbReference type="Proteomes" id="UP000006755">
    <property type="component" value="Unassembled WGS sequence"/>
</dbReference>
<dbReference type="GO" id="GO:0016787">
    <property type="term" value="F:hydrolase activity"/>
    <property type="evidence" value="ECO:0007669"/>
    <property type="project" value="UniProtKB-KW"/>
</dbReference>
<dbReference type="eggNOG" id="COG0657">
    <property type="taxonomic scope" value="Bacteria"/>
</dbReference>